<organism evidence="1 2">
    <name type="scientific">Desulforamulus reducens (strain ATCC BAA-1160 / DSM 100696 / MI-1)</name>
    <name type="common">Desulfotomaculum reducens</name>
    <dbReference type="NCBI Taxonomy" id="349161"/>
    <lineage>
        <taxon>Bacteria</taxon>
        <taxon>Bacillati</taxon>
        <taxon>Bacillota</taxon>
        <taxon>Clostridia</taxon>
        <taxon>Eubacteriales</taxon>
        <taxon>Peptococcaceae</taxon>
        <taxon>Desulforamulus</taxon>
    </lineage>
</organism>
<name>A4J1F6_DESRM</name>
<dbReference type="InterPro" id="IPR053143">
    <property type="entry name" value="Arylsulfate_ST"/>
</dbReference>
<dbReference type="STRING" id="349161.Dred_0361"/>
<dbReference type="HOGENOM" id="CLU_032299_0_0_9"/>
<sequence>MTYPSIFPTGATIYNPEKCWNGYTIIQVEDLGALLINMNGGEVKLWKNLHGFPNKLLPGGQVFGHTGERSIAFGVQDGIDLIQVDWDGNVVWKFNQYEFIEDPGEKPQWMARQHHDFQRAGNPVGYYVPGMEPQVDKGNTLILCHKNLVNPKISDKLLADDAIIEVDWEGNIVWEWVCSEHFDEYGFREEAKNILARDPNMRAAGPGMGDWMHINSMSVLGPNKWYDAGDERFHPDNIIWDARESNIIAIISKQTGKVVWKVGPYYDTSEELKKLGWIIGQHHAHMIPRGLPGEGNILVFDNGGWAGYGAPNPGSPTGTKNALRDYSRVLEFDPTTLEIKWQYTPSEAGYLQPVDSNRFYSPFVSGAQRLPNGNTLITEGSGGRIIEVTPDHEIVWEYISPYWGESFPMNLLYRAYRVPYEWVPQLETPKEVPIERIDVKTFRVPGAAPIGCSDVTEVEGVLPYQADNTLCVAAGDEFEHKEKNS</sequence>
<proteinExistence type="predicted"/>
<evidence type="ECO:0000313" key="1">
    <source>
        <dbReference type="EMBL" id="ABO48909.1"/>
    </source>
</evidence>
<evidence type="ECO:0000313" key="2">
    <source>
        <dbReference type="Proteomes" id="UP000001556"/>
    </source>
</evidence>
<dbReference type="Proteomes" id="UP000001556">
    <property type="component" value="Chromosome"/>
</dbReference>
<dbReference type="KEGG" id="drm:Dred_0361"/>
<dbReference type="Pfam" id="PF05935">
    <property type="entry name" value="Arylsulfotrans"/>
    <property type="match status" value="1"/>
</dbReference>
<dbReference type="AlphaFoldDB" id="A4J1F6"/>
<keyword evidence="2" id="KW-1185">Reference proteome</keyword>
<dbReference type="PANTHER" id="PTHR35340:SF5">
    <property type="entry name" value="ASST-DOMAIN-CONTAINING PROTEIN"/>
    <property type="match status" value="1"/>
</dbReference>
<accession>A4J1F6</accession>
<protein>
    <recommendedName>
        <fullName evidence="3">Thioredoxin</fullName>
    </recommendedName>
</protein>
<gene>
    <name evidence="1" type="ordered locus">Dred_0361</name>
</gene>
<dbReference type="OrthoDB" id="264813at2"/>
<dbReference type="InterPro" id="IPR010262">
    <property type="entry name" value="Arylsulfotransferase_bact"/>
</dbReference>
<reference evidence="1 2" key="1">
    <citation type="submission" date="2007-03" db="EMBL/GenBank/DDBJ databases">
        <title>Complete sequence of Desulfotomaculum reducens MI-1.</title>
        <authorList>
            <consortium name="US DOE Joint Genome Institute"/>
            <person name="Copeland A."/>
            <person name="Lucas S."/>
            <person name="Lapidus A."/>
            <person name="Barry K."/>
            <person name="Detter J.C."/>
            <person name="Glavina del Rio T."/>
            <person name="Hammon N."/>
            <person name="Israni S."/>
            <person name="Dalin E."/>
            <person name="Tice H."/>
            <person name="Pitluck S."/>
            <person name="Sims D."/>
            <person name="Brettin T."/>
            <person name="Bruce D."/>
            <person name="Han C."/>
            <person name="Tapia R."/>
            <person name="Schmutz J."/>
            <person name="Larimer F."/>
            <person name="Land M."/>
            <person name="Hauser L."/>
            <person name="Kyrpides N."/>
            <person name="Kim E."/>
            <person name="Tebo B.M."/>
            <person name="Richardson P."/>
        </authorList>
    </citation>
    <scope>NUCLEOTIDE SEQUENCE [LARGE SCALE GENOMIC DNA]</scope>
    <source>
        <strain evidence="1 2">MI-1</strain>
    </source>
</reference>
<dbReference type="PANTHER" id="PTHR35340">
    <property type="entry name" value="PQQ ENZYME REPEAT PROTEIN-RELATED"/>
    <property type="match status" value="1"/>
</dbReference>
<dbReference type="SUPFAM" id="SSF63829">
    <property type="entry name" value="Calcium-dependent phosphotriesterase"/>
    <property type="match status" value="1"/>
</dbReference>
<dbReference type="eggNOG" id="COG0526">
    <property type="taxonomic scope" value="Bacteria"/>
</dbReference>
<evidence type="ECO:0008006" key="3">
    <source>
        <dbReference type="Google" id="ProtNLM"/>
    </source>
</evidence>
<dbReference type="RefSeq" id="WP_011876747.1">
    <property type="nucleotide sequence ID" value="NC_009253.1"/>
</dbReference>
<dbReference type="GO" id="GO:0004062">
    <property type="term" value="F:aryl sulfotransferase activity"/>
    <property type="evidence" value="ECO:0007669"/>
    <property type="project" value="InterPro"/>
</dbReference>
<dbReference type="EMBL" id="CP000612">
    <property type="protein sequence ID" value="ABO48909.1"/>
    <property type="molecule type" value="Genomic_DNA"/>
</dbReference>